<feature type="region of interest" description="Disordered" evidence="1">
    <location>
        <begin position="301"/>
        <end position="330"/>
    </location>
</feature>
<gene>
    <name evidence="2" type="ORF">Taro_039712</name>
</gene>
<evidence type="ECO:0000256" key="1">
    <source>
        <dbReference type="SAM" id="MobiDB-lite"/>
    </source>
</evidence>
<keyword evidence="3" id="KW-1185">Reference proteome</keyword>
<comment type="caution">
    <text evidence="2">The sequence shown here is derived from an EMBL/GenBank/DDBJ whole genome shotgun (WGS) entry which is preliminary data.</text>
</comment>
<protein>
    <submittedName>
        <fullName evidence="2">Uncharacterized protein</fullName>
    </submittedName>
</protein>
<dbReference type="Proteomes" id="UP000652761">
    <property type="component" value="Unassembled WGS sequence"/>
</dbReference>
<dbReference type="EMBL" id="NMUH01003731">
    <property type="protein sequence ID" value="MQM06881.1"/>
    <property type="molecule type" value="Genomic_DNA"/>
</dbReference>
<evidence type="ECO:0000313" key="3">
    <source>
        <dbReference type="Proteomes" id="UP000652761"/>
    </source>
</evidence>
<reference evidence="2" key="1">
    <citation type="submission" date="2017-07" db="EMBL/GenBank/DDBJ databases">
        <title>Taro Niue Genome Assembly and Annotation.</title>
        <authorList>
            <person name="Atibalentja N."/>
            <person name="Keating K."/>
            <person name="Fields C.J."/>
        </authorList>
    </citation>
    <scope>NUCLEOTIDE SEQUENCE</scope>
    <source>
        <strain evidence="2">Niue_2</strain>
        <tissue evidence="2">Leaf</tissue>
    </source>
</reference>
<dbReference type="Pfam" id="PF03004">
    <property type="entry name" value="Transposase_24"/>
    <property type="match status" value="1"/>
</dbReference>
<evidence type="ECO:0000313" key="2">
    <source>
        <dbReference type="EMBL" id="MQM06881.1"/>
    </source>
</evidence>
<sequence length="330" mass="36555">MNATPKAVAYRTRRIPLSRSQAGNLVRLVDHAGRPDNRVRLPVDYAGCLGDKVHLPTDYAGYPGDRVRLPADYAGCPGDRVRLPDYAGCLGNRVCLSPSSVTFPIPITTRGKIDPGPASRFITLLRRYMFTRPEDLPRARVIWESTAQTNFRKSMWEPGTRQRERHELECARTFHELFDRTHKRKRTDDYVSESVRTIVETYDRTMADRYAEGTPQPDLDAEAWVDAAGGPRKGRVYGFGDSLNTTPVLSSYVSLVAPTAYASSSVGMPDSGGEDMRTLIREELQLHFGAMVEQLVSAIRGVGPSQQAPQDSSAPDDHETGTTDDPANLS</sequence>
<name>A0A843WN10_COLES</name>
<proteinExistence type="predicted"/>
<dbReference type="InterPro" id="IPR004252">
    <property type="entry name" value="Probable_transposase_24"/>
</dbReference>
<dbReference type="AlphaFoldDB" id="A0A843WN10"/>
<feature type="compositionally biased region" description="Polar residues" evidence="1">
    <location>
        <begin position="304"/>
        <end position="313"/>
    </location>
</feature>
<accession>A0A843WN10</accession>
<organism evidence="2 3">
    <name type="scientific">Colocasia esculenta</name>
    <name type="common">Wild taro</name>
    <name type="synonym">Arum esculentum</name>
    <dbReference type="NCBI Taxonomy" id="4460"/>
    <lineage>
        <taxon>Eukaryota</taxon>
        <taxon>Viridiplantae</taxon>
        <taxon>Streptophyta</taxon>
        <taxon>Embryophyta</taxon>
        <taxon>Tracheophyta</taxon>
        <taxon>Spermatophyta</taxon>
        <taxon>Magnoliopsida</taxon>
        <taxon>Liliopsida</taxon>
        <taxon>Araceae</taxon>
        <taxon>Aroideae</taxon>
        <taxon>Colocasieae</taxon>
        <taxon>Colocasia</taxon>
    </lineage>
</organism>